<dbReference type="Proteomes" id="UP000031670">
    <property type="component" value="Unassembled WGS sequence"/>
</dbReference>
<dbReference type="AlphaFoldDB" id="A0A0B8PFP5"/>
<gene>
    <name evidence="1" type="ORF">JCM19232_1554</name>
</gene>
<protein>
    <submittedName>
        <fullName evidence="1">O-acetylhomoserine sulfhydrylase</fullName>
    </submittedName>
</protein>
<reference evidence="1 2" key="1">
    <citation type="submission" date="2015-01" db="EMBL/GenBank/DDBJ databases">
        <title>Vibrio sp. C5 JCM 19232 whole genome shotgun sequence.</title>
        <authorList>
            <person name="Sawabe T."/>
            <person name="Meirelles P."/>
            <person name="Feng G."/>
            <person name="Sayaka M."/>
            <person name="Hattori M."/>
            <person name="Ohkuma M."/>
        </authorList>
    </citation>
    <scope>NUCLEOTIDE SEQUENCE [LARGE SCALE GENOMIC DNA]</scope>
    <source>
        <strain evidence="1 2">JCM19232</strain>
    </source>
</reference>
<dbReference type="EMBL" id="BBSA01000008">
    <property type="protein sequence ID" value="GAM63407.1"/>
    <property type="molecule type" value="Genomic_DNA"/>
</dbReference>
<accession>A0A0B8PFP5</accession>
<evidence type="ECO:0000313" key="1">
    <source>
        <dbReference type="EMBL" id="GAM63407.1"/>
    </source>
</evidence>
<reference evidence="1 2" key="2">
    <citation type="submission" date="2015-01" db="EMBL/GenBank/DDBJ databases">
        <authorList>
            <consortium name="NBRP consortium"/>
            <person name="Sawabe T."/>
            <person name="Meirelles P."/>
            <person name="Feng G."/>
            <person name="Sayaka M."/>
            <person name="Hattori M."/>
            <person name="Ohkuma M."/>
        </authorList>
    </citation>
    <scope>NUCLEOTIDE SEQUENCE [LARGE SCALE GENOMIC DNA]</scope>
    <source>
        <strain evidence="1 2">JCM19232</strain>
    </source>
</reference>
<comment type="caution">
    <text evidence="1">The sequence shown here is derived from an EMBL/GenBank/DDBJ whole genome shotgun (WGS) entry which is preliminary data.</text>
</comment>
<name>A0A0B8PFP5_9VIBR</name>
<proteinExistence type="predicted"/>
<evidence type="ECO:0000313" key="2">
    <source>
        <dbReference type="Proteomes" id="UP000031670"/>
    </source>
</evidence>
<organism evidence="1 2">
    <name type="scientific">Vibrio ishigakensis</name>
    <dbReference type="NCBI Taxonomy" id="1481914"/>
    <lineage>
        <taxon>Bacteria</taxon>
        <taxon>Pseudomonadati</taxon>
        <taxon>Pseudomonadota</taxon>
        <taxon>Gammaproteobacteria</taxon>
        <taxon>Vibrionales</taxon>
        <taxon>Vibrionaceae</taxon>
        <taxon>Vibrio</taxon>
    </lineage>
</organism>
<sequence length="44" mass="4948">MTAQGSVKAKQVVLALNAWMVDKFKEFKNSIVVVSSDMVITNRY</sequence>